<organism evidence="10 11">
    <name type="scientific">Camellia sinensis</name>
    <name type="common">Tea plant</name>
    <name type="synonym">Thea sinensis</name>
    <dbReference type="NCBI Taxonomy" id="4442"/>
    <lineage>
        <taxon>Eukaryota</taxon>
        <taxon>Viridiplantae</taxon>
        <taxon>Streptophyta</taxon>
        <taxon>Embryophyta</taxon>
        <taxon>Tracheophyta</taxon>
        <taxon>Spermatophyta</taxon>
        <taxon>Magnoliopsida</taxon>
        <taxon>eudicotyledons</taxon>
        <taxon>Gunneridae</taxon>
        <taxon>Pentapetalae</taxon>
        <taxon>asterids</taxon>
        <taxon>Ericales</taxon>
        <taxon>Theaceae</taxon>
        <taxon>Camellia</taxon>
    </lineage>
</organism>
<dbReference type="NCBIfam" id="TIGR01172">
    <property type="entry name" value="cysE"/>
    <property type="match status" value="1"/>
</dbReference>
<dbReference type="InterPro" id="IPR001451">
    <property type="entry name" value="Hexapep"/>
</dbReference>
<evidence type="ECO:0000256" key="8">
    <source>
        <dbReference type="SAM" id="Phobius"/>
    </source>
</evidence>
<keyword evidence="8" id="KW-1133">Transmembrane helix</keyword>
<dbReference type="CDD" id="cd03354">
    <property type="entry name" value="LbH_SAT"/>
    <property type="match status" value="1"/>
</dbReference>
<dbReference type="SMART" id="SM00971">
    <property type="entry name" value="SATase_N"/>
    <property type="match status" value="1"/>
</dbReference>
<feature type="transmembrane region" description="Helical" evidence="8">
    <location>
        <begin position="348"/>
        <end position="379"/>
    </location>
</feature>
<dbReference type="EC" id="2.3.1.30" evidence="3"/>
<keyword evidence="6" id="KW-0012">Acyltransferase</keyword>
<dbReference type="InterPro" id="IPR011004">
    <property type="entry name" value="Trimer_LpxA-like_sf"/>
</dbReference>
<dbReference type="Gene3D" id="2.160.10.10">
    <property type="entry name" value="Hexapeptide repeat proteins"/>
    <property type="match status" value="1"/>
</dbReference>
<name>A0A7J7FUB9_CAMSI</name>
<accession>A0A7J7FUB9</accession>
<keyword evidence="8" id="KW-0472">Membrane</keyword>
<dbReference type="InterPro" id="IPR045304">
    <property type="entry name" value="LbH_SAT"/>
</dbReference>
<keyword evidence="11" id="KW-1185">Reference proteome</keyword>
<evidence type="ECO:0000256" key="7">
    <source>
        <dbReference type="SAM" id="MobiDB-lite"/>
    </source>
</evidence>
<keyword evidence="5" id="KW-0808">Transferase</keyword>
<feature type="transmembrane region" description="Helical" evidence="8">
    <location>
        <begin position="400"/>
        <end position="418"/>
    </location>
</feature>
<dbReference type="UniPathway" id="UPA00136">
    <property type="reaction ID" value="UER00199"/>
</dbReference>
<dbReference type="GO" id="GO:0005737">
    <property type="term" value="C:cytoplasm"/>
    <property type="evidence" value="ECO:0007669"/>
    <property type="project" value="InterPro"/>
</dbReference>
<dbReference type="InterPro" id="IPR018357">
    <property type="entry name" value="Hexapep_transf_CS"/>
</dbReference>
<sequence length="1041" mass="115186">MWFLSQLLKAVGSGRRLTFVSDRQHGLLDALSVVFPNAHHAYCLNHLKRNLIDKLVGLRTNYKLCLMKILVKCAYAPTVASFQHYMEKLRRIAGNGRVDSMLDGLQNDKWANAFFRGKRYGEMSSNATESYNNWIGGARELPITCMVDMIRVQIMTQLSGRRAESRRWTTKLCPVMEKKLVDSLELAKSWDVIVASDTVLEVHSSISFYVDIDCFRESYKESVCPVPSSERFDFDGASSSVIKPPITKKQPGRNKKKRIPSRVLEFPGLVLIIEELIDDLYSKFDPLSWTKFFLHRLPVEILVDNIADGYAKPCLFCGMKWRVACLGLILPGNHHHFPILEVLSSFDWHALLGGVVVLWVFWWGLLGLVVFGCGGLVFCGWGDGGGILVDTGDGLSKGEMVKSLIGFVGIRVCFFQYLPTAISEKMKVTAGVGFQREWSRTEERWRIENAISSGGDVTVVLEIGRINSMNFKDWNSKRILSLPGFKLLTPKPVDSRVNKVRDGITCSKRCGTVVSFAYRVDWASITSALEWSCDMMECFHNVDEQKVFFCMVAWTGWYNWKDQNNFVFNHIPIEPSSTLHRARVAKADFDGANVPSAAVQTQSLVREDQRRSQWLSPSPGHYKINFDVATKKGTAKATVAAILQDSGGRILDGLKWKLREITKKSSICVSLKKVPYWECGAVFDDIKRLANQGNFSFNWSPRTANTAAHWKDAKAPYVAIPVSTILSCFATLLSMSGIELPDQLAGGPGVQDPPPPSPSPPQPSNAGETEDETWVWTQIKAEARRDAESEPALASYLYSTIASHSSLSRSLSFHLGNKLCSSTLLSTLLYDLFLNTFSSDSSLRSATVADLRAARIRDPACLSFSHCLLNYKGFLALQAHRVAHRLWIQNRKPISLALHSRVSDVFSVDIHPAARIGKGVLLDHATGVVIGETAVVGNNVSILHHVTLGGTGKVGGDRHPKIGDGVLIGAGATILGNVKIGEGVKIGAGSVVLIDVPPWTTAVGNPARLVGGKEQPKVHDDVPGESMDHTSFMSHWSDYVI</sequence>
<keyword evidence="4" id="KW-0028">Amino-acid biosynthesis</keyword>
<dbReference type="GO" id="GO:0006535">
    <property type="term" value="P:cysteine biosynthetic process from serine"/>
    <property type="evidence" value="ECO:0007669"/>
    <property type="project" value="InterPro"/>
</dbReference>
<dbReference type="EMBL" id="JACBKZ010000014">
    <property type="protein sequence ID" value="KAF5931955.1"/>
    <property type="molecule type" value="Genomic_DNA"/>
</dbReference>
<dbReference type="PANTHER" id="PTHR42811">
    <property type="entry name" value="SERINE ACETYLTRANSFERASE"/>
    <property type="match status" value="1"/>
</dbReference>
<dbReference type="Gene3D" id="1.10.3130.10">
    <property type="entry name" value="serine acetyltransferase, domain 1"/>
    <property type="match status" value="1"/>
</dbReference>
<evidence type="ECO:0000256" key="4">
    <source>
        <dbReference type="ARBA" id="ARBA00022605"/>
    </source>
</evidence>
<comment type="similarity">
    <text evidence="2">Belongs to the transferase hexapeptide repeat family.</text>
</comment>
<dbReference type="Proteomes" id="UP000593564">
    <property type="component" value="Unassembled WGS sequence"/>
</dbReference>
<feature type="compositionally biased region" description="Pro residues" evidence="7">
    <location>
        <begin position="751"/>
        <end position="763"/>
    </location>
</feature>
<feature type="region of interest" description="Disordered" evidence="7">
    <location>
        <begin position="1010"/>
        <end position="1029"/>
    </location>
</feature>
<comment type="caution">
    <text evidence="10">The sequence shown here is derived from an EMBL/GenBank/DDBJ whole genome shotgun (WGS) entry which is preliminary data.</text>
</comment>
<dbReference type="InterPro" id="IPR005881">
    <property type="entry name" value="Ser_O-AcTrfase"/>
</dbReference>
<dbReference type="InterPro" id="IPR042122">
    <property type="entry name" value="Ser_AcTrfase_N_sf"/>
</dbReference>
<evidence type="ECO:0000259" key="9">
    <source>
        <dbReference type="SMART" id="SM00971"/>
    </source>
</evidence>
<evidence type="ECO:0000256" key="5">
    <source>
        <dbReference type="ARBA" id="ARBA00022679"/>
    </source>
</evidence>
<feature type="domain" description="Serine acetyltransferase N-terminal" evidence="9">
    <location>
        <begin position="775"/>
        <end position="879"/>
    </location>
</feature>
<dbReference type="InterPro" id="IPR010493">
    <property type="entry name" value="Ser_AcTrfase_N"/>
</dbReference>
<dbReference type="NCBIfam" id="NF041874">
    <property type="entry name" value="EPS_EpsC"/>
    <property type="match status" value="1"/>
</dbReference>
<evidence type="ECO:0000313" key="10">
    <source>
        <dbReference type="EMBL" id="KAF5931955.1"/>
    </source>
</evidence>
<dbReference type="Pfam" id="PF00132">
    <property type="entry name" value="Hexapep"/>
    <property type="match status" value="1"/>
</dbReference>
<dbReference type="FunFam" id="2.160.10.10:FF:000002">
    <property type="entry name" value="Serine acetyltransferase"/>
    <property type="match status" value="1"/>
</dbReference>
<dbReference type="SUPFAM" id="SSF51161">
    <property type="entry name" value="Trimeric LpxA-like enzymes"/>
    <property type="match status" value="1"/>
</dbReference>
<reference evidence="11" key="1">
    <citation type="journal article" date="2020" name="Nat. Commun.">
        <title>Genome assembly of wild tea tree DASZ reveals pedigree and selection history of tea varieties.</title>
        <authorList>
            <person name="Zhang W."/>
            <person name="Zhang Y."/>
            <person name="Qiu H."/>
            <person name="Guo Y."/>
            <person name="Wan H."/>
            <person name="Zhang X."/>
            <person name="Scossa F."/>
            <person name="Alseekh S."/>
            <person name="Zhang Q."/>
            <person name="Wang P."/>
            <person name="Xu L."/>
            <person name="Schmidt M.H."/>
            <person name="Jia X."/>
            <person name="Li D."/>
            <person name="Zhu A."/>
            <person name="Guo F."/>
            <person name="Chen W."/>
            <person name="Ni D."/>
            <person name="Usadel B."/>
            <person name="Fernie A.R."/>
            <person name="Wen W."/>
        </authorList>
    </citation>
    <scope>NUCLEOTIDE SEQUENCE [LARGE SCALE GENOMIC DNA]</scope>
    <source>
        <strain evidence="11">cv. G240</strain>
    </source>
</reference>
<evidence type="ECO:0000313" key="11">
    <source>
        <dbReference type="Proteomes" id="UP000593564"/>
    </source>
</evidence>
<keyword evidence="8" id="KW-0812">Transmembrane</keyword>
<evidence type="ECO:0000256" key="6">
    <source>
        <dbReference type="ARBA" id="ARBA00023315"/>
    </source>
</evidence>
<comment type="pathway">
    <text evidence="1">Amino-acid biosynthesis; L-cysteine biosynthesis; L-cysteine from L-serine: step 1/2.</text>
</comment>
<protein>
    <recommendedName>
        <fullName evidence="3">serine O-acetyltransferase</fullName>
        <ecNumber evidence="3">2.3.1.30</ecNumber>
    </recommendedName>
</protein>
<evidence type="ECO:0000256" key="3">
    <source>
        <dbReference type="ARBA" id="ARBA00013266"/>
    </source>
</evidence>
<dbReference type="AlphaFoldDB" id="A0A7J7FUB9"/>
<dbReference type="GO" id="GO:0009001">
    <property type="term" value="F:serine O-acetyltransferase activity"/>
    <property type="evidence" value="ECO:0007669"/>
    <property type="project" value="UniProtKB-EC"/>
</dbReference>
<feature type="region of interest" description="Disordered" evidence="7">
    <location>
        <begin position="743"/>
        <end position="771"/>
    </location>
</feature>
<dbReference type="InterPro" id="IPR053376">
    <property type="entry name" value="Serine_acetyltransferase"/>
</dbReference>
<reference evidence="10 11" key="2">
    <citation type="submission" date="2020-07" db="EMBL/GenBank/DDBJ databases">
        <title>Genome assembly of wild tea tree DASZ reveals pedigree and selection history of tea varieties.</title>
        <authorList>
            <person name="Zhang W."/>
        </authorList>
    </citation>
    <scope>NUCLEOTIDE SEQUENCE [LARGE SCALE GENOMIC DNA]</scope>
    <source>
        <strain evidence="11">cv. G240</strain>
        <tissue evidence="10">Leaf</tissue>
    </source>
</reference>
<proteinExistence type="inferred from homology"/>
<dbReference type="PROSITE" id="PS00101">
    <property type="entry name" value="HEXAPEP_TRANSFERASES"/>
    <property type="match status" value="1"/>
</dbReference>
<dbReference type="Pfam" id="PF06426">
    <property type="entry name" value="SATase_N"/>
    <property type="match status" value="1"/>
</dbReference>
<gene>
    <name evidence="10" type="ORF">HYC85_028126</name>
</gene>
<feature type="compositionally biased region" description="Basic and acidic residues" evidence="7">
    <location>
        <begin position="1014"/>
        <end position="1028"/>
    </location>
</feature>
<evidence type="ECO:0000256" key="2">
    <source>
        <dbReference type="ARBA" id="ARBA00007274"/>
    </source>
</evidence>
<evidence type="ECO:0000256" key="1">
    <source>
        <dbReference type="ARBA" id="ARBA00004876"/>
    </source>
</evidence>